<sequence length="80" mass="8672">MKILSMARVKLATKLATAKATKKVKYRVRTTVGNTAAQKFSIKYLLLSTNPAGPKITQKATTKATKMDISMATLKVDTNA</sequence>
<dbReference type="Proteomes" id="UP000600774">
    <property type="component" value="Unassembled WGS sequence"/>
</dbReference>
<reference evidence="1" key="1">
    <citation type="journal article" date="2020" name="bioRxiv">
        <title>A rank-normalized archaeal taxonomy based on genome phylogeny resolves widespread incomplete and uneven classifications.</title>
        <authorList>
            <person name="Rinke C."/>
            <person name="Chuvochina M."/>
            <person name="Mussig A.J."/>
            <person name="Chaumeil P.-A."/>
            <person name="Waite D.W."/>
            <person name="Whitman W.B."/>
            <person name="Parks D.H."/>
            <person name="Hugenholtz P."/>
        </authorList>
    </citation>
    <scope>NUCLEOTIDE SEQUENCE</scope>
    <source>
        <strain evidence="1">UBA8876</strain>
    </source>
</reference>
<comment type="caution">
    <text evidence="1">The sequence shown here is derived from an EMBL/GenBank/DDBJ whole genome shotgun (WGS) entry which is preliminary data.</text>
</comment>
<organism evidence="1 2">
    <name type="scientific">Methanosarcina acetivorans</name>
    <dbReference type="NCBI Taxonomy" id="2214"/>
    <lineage>
        <taxon>Archaea</taxon>
        <taxon>Methanobacteriati</taxon>
        <taxon>Methanobacteriota</taxon>
        <taxon>Stenosarchaea group</taxon>
        <taxon>Methanomicrobia</taxon>
        <taxon>Methanosarcinales</taxon>
        <taxon>Methanosarcinaceae</taxon>
        <taxon>Methanosarcina</taxon>
    </lineage>
</organism>
<dbReference type="RefSeq" id="WP_048065276.1">
    <property type="nucleotide sequence ID" value="NZ_DUJU01000015.1"/>
</dbReference>
<dbReference type="EMBL" id="DUJU01000015">
    <property type="protein sequence ID" value="HIH92731.1"/>
    <property type="molecule type" value="Genomic_DNA"/>
</dbReference>
<accession>A0A832SDC8</accession>
<evidence type="ECO:0000313" key="2">
    <source>
        <dbReference type="Proteomes" id="UP000600774"/>
    </source>
</evidence>
<dbReference type="GeneID" id="1473877"/>
<proteinExistence type="predicted"/>
<dbReference type="AlphaFoldDB" id="A0A832SDC8"/>
<gene>
    <name evidence="1" type="ORF">HA338_01385</name>
</gene>
<evidence type="ECO:0000313" key="1">
    <source>
        <dbReference type="EMBL" id="HIH92731.1"/>
    </source>
</evidence>
<name>A0A832SDC8_9EURY</name>
<protein>
    <submittedName>
        <fullName evidence="1">Uncharacterized protein</fullName>
    </submittedName>
</protein>